<sequence>MTKKKAPNPAKETRTCLTFPWHHKNVLKAVSPKMTCTWIRKRVSDTSADREYTTHVMGDFKCMNTTCSTPGWGSKKVAIQIRGYAGNGYNAVVFNQRCKDCDELGTLHLDKKSYVERIAYRIQKWAGVQAEQPFYASKNGLPHKSELCEGCKRGVCRQTNDWG</sequence>
<evidence type="ECO:0000256" key="3">
    <source>
        <dbReference type="ARBA" id="ARBA00022833"/>
    </source>
</evidence>
<keyword evidence="6" id="KW-1185">Reference proteome</keyword>
<keyword evidence="1" id="KW-0479">Metal-binding</keyword>
<feature type="domain" description="3CxxC-type" evidence="4">
    <location>
        <begin position="55"/>
        <end position="154"/>
    </location>
</feature>
<evidence type="ECO:0000256" key="2">
    <source>
        <dbReference type="ARBA" id="ARBA00022771"/>
    </source>
</evidence>
<dbReference type="GO" id="GO:0008270">
    <property type="term" value="F:zinc ion binding"/>
    <property type="evidence" value="ECO:0007669"/>
    <property type="project" value="UniProtKB-KW"/>
</dbReference>
<dbReference type="eggNOG" id="ENOG502SPG4">
    <property type="taxonomic scope" value="Eukaryota"/>
</dbReference>
<dbReference type="AlphaFoldDB" id="W2SH32"/>
<dbReference type="EMBL" id="KB822711">
    <property type="protein sequence ID" value="ETN47179.1"/>
    <property type="molecule type" value="Genomic_DNA"/>
</dbReference>
<dbReference type="Proteomes" id="UP000030752">
    <property type="component" value="Unassembled WGS sequence"/>
</dbReference>
<evidence type="ECO:0000313" key="5">
    <source>
        <dbReference type="EMBL" id="ETN47179.1"/>
    </source>
</evidence>
<keyword evidence="3" id="KW-0862">Zinc</keyword>
<dbReference type="InParanoid" id="W2SH32"/>
<keyword evidence="2" id="KW-0863">Zinc-finger</keyword>
<dbReference type="Pfam" id="PF13695">
    <property type="entry name" value="Zn_ribbon_3CxxC"/>
    <property type="match status" value="1"/>
</dbReference>
<dbReference type="InterPro" id="IPR027377">
    <property type="entry name" value="ZAR1/RTP1-5-like_Znf-3CxxC"/>
</dbReference>
<evidence type="ECO:0000256" key="1">
    <source>
        <dbReference type="ARBA" id="ARBA00022723"/>
    </source>
</evidence>
<accession>W2SH32</accession>
<protein>
    <recommendedName>
        <fullName evidence="4">3CxxC-type domain-containing protein</fullName>
    </recommendedName>
</protein>
<name>W2SH32_CYPE1</name>
<evidence type="ECO:0000259" key="4">
    <source>
        <dbReference type="SMART" id="SM01328"/>
    </source>
</evidence>
<dbReference type="SMART" id="SM01328">
    <property type="entry name" value="zf-3CxxC"/>
    <property type="match status" value="1"/>
</dbReference>
<evidence type="ECO:0000313" key="6">
    <source>
        <dbReference type="Proteomes" id="UP000030752"/>
    </source>
</evidence>
<dbReference type="VEuPathDB" id="FungiDB:HMPREF1541_01370"/>
<reference evidence="5 6" key="1">
    <citation type="submission" date="2013-03" db="EMBL/GenBank/DDBJ databases">
        <title>The Genome Sequence of Phialophora europaea CBS 101466.</title>
        <authorList>
            <consortium name="The Broad Institute Genomics Platform"/>
            <person name="Cuomo C."/>
            <person name="de Hoog S."/>
            <person name="Gorbushina A."/>
            <person name="Walker B."/>
            <person name="Young S.K."/>
            <person name="Zeng Q."/>
            <person name="Gargeya S."/>
            <person name="Fitzgerald M."/>
            <person name="Haas B."/>
            <person name="Abouelleil A."/>
            <person name="Allen A.W."/>
            <person name="Alvarado L."/>
            <person name="Arachchi H.M."/>
            <person name="Berlin A.M."/>
            <person name="Chapman S.B."/>
            <person name="Gainer-Dewar J."/>
            <person name="Goldberg J."/>
            <person name="Griggs A."/>
            <person name="Gujja S."/>
            <person name="Hansen M."/>
            <person name="Howarth C."/>
            <person name="Imamovic A."/>
            <person name="Ireland A."/>
            <person name="Larimer J."/>
            <person name="McCowan C."/>
            <person name="Murphy C."/>
            <person name="Pearson M."/>
            <person name="Poon T.W."/>
            <person name="Priest M."/>
            <person name="Roberts A."/>
            <person name="Saif S."/>
            <person name="Shea T."/>
            <person name="Sisk P."/>
            <person name="Sykes S."/>
            <person name="Wortman J."/>
            <person name="Nusbaum C."/>
            <person name="Birren B."/>
        </authorList>
    </citation>
    <scope>NUCLEOTIDE SEQUENCE [LARGE SCALE GENOMIC DNA]</scope>
    <source>
        <strain evidence="5 6">CBS 101466</strain>
    </source>
</reference>
<gene>
    <name evidence="5" type="ORF">HMPREF1541_01370</name>
</gene>
<dbReference type="HOGENOM" id="CLU_089692_1_0_1"/>
<dbReference type="RefSeq" id="XP_008711891.1">
    <property type="nucleotide sequence ID" value="XM_008713669.1"/>
</dbReference>
<dbReference type="GeneID" id="19968709"/>
<dbReference type="OrthoDB" id="8121437at2759"/>
<organism evidence="5 6">
    <name type="scientific">Cyphellophora europaea (strain CBS 101466)</name>
    <name type="common">Phialophora europaea</name>
    <dbReference type="NCBI Taxonomy" id="1220924"/>
    <lineage>
        <taxon>Eukaryota</taxon>
        <taxon>Fungi</taxon>
        <taxon>Dikarya</taxon>
        <taxon>Ascomycota</taxon>
        <taxon>Pezizomycotina</taxon>
        <taxon>Eurotiomycetes</taxon>
        <taxon>Chaetothyriomycetidae</taxon>
        <taxon>Chaetothyriales</taxon>
        <taxon>Cyphellophoraceae</taxon>
        <taxon>Cyphellophora</taxon>
    </lineage>
</organism>
<proteinExistence type="predicted"/>
<dbReference type="STRING" id="1220924.W2SH32"/>